<organism evidence="1 2">
    <name type="scientific">Escherichia phage Seurat</name>
    <dbReference type="NCBI Taxonomy" id="1540098"/>
    <lineage>
        <taxon>Viruses</taxon>
        <taxon>Duplodnaviria</taxon>
        <taxon>Heunggongvirae</taxon>
        <taxon>Uroviricota</taxon>
        <taxon>Caudoviricetes</taxon>
        <taxon>Queuovirinae</taxon>
        <taxon>Seuratvirus</taxon>
        <taxon>Seuratvirus seurat</taxon>
    </lineage>
</organism>
<reference evidence="1 2" key="1">
    <citation type="submission" date="2014-07" db="EMBL/GenBank/DDBJ databases">
        <title>The Complete Genome of Enterotoxigenic Escherichia coli Siphophage Seurat.</title>
        <authorList>
            <person name="Doan D.P."/>
            <person name="Lessor L.E."/>
            <person name="Hernandez A.C."/>
            <person name="Everett G.F.K."/>
        </authorList>
    </citation>
    <scope>NUCLEOTIDE SEQUENCE [LARGE SCALE GENOMIC DNA]</scope>
</reference>
<accession>A0A0A0RPE0</accession>
<dbReference type="EMBL" id="KM236243">
    <property type="protein sequence ID" value="AIW03932.1"/>
    <property type="molecule type" value="Genomic_DNA"/>
</dbReference>
<dbReference type="GeneID" id="24608680"/>
<dbReference type="KEGG" id="vg:24608680"/>
<evidence type="ECO:0000313" key="1">
    <source>
        <dbReference type="EMBL" id="AIW03932.1"/>
    </source>
</evidence>
<sequence length="61" mass="7196">MLILIMMVVAVVGPLVALIVTEVCDAKWDRKYNEVMEQRYAERRVRKWEQRYNAHSDTLAS</sequence>
<dbReference type="RefSeq" id="YP_009152013.1">
    <property type="nucleotide sequence ID" value="NC_027378.1"/>
</dbReference>
<proteinExistence type="predicted"/>
<evidence type="ECO:0000313" key="2">
    <source>
        <dbReference type="Proteomes" id="UP000030205"/>
    </source>
</evidence>
<gene>
    <name evidence="1" type="ORF">CPT_Seurat69</name>
</gene>
<keyword evidence="2" id="KW-1185">Reference proteome</keyword>
<name>A0A0A0RPE0_9CAUD</name>
<protein>
    <submittedName>
        <fullName evidence="1">Uncharacterized protein</fullName>
    </submittedName>
</protein>
<dbReference type="Proteomes" id="UP000030205">
    <property type="component" value="Segment"/>
</dbReference>